<feature type="region of interest" description="Disordered" evidence="1">
    <location>
        <begin position="111"/>
        <end position="133"/>
    </location>
</feature>
<reference evidence="2" key="1">
    <citation type="submission" date="2019-08" db="EMBL/GenBank/DDBJ databases">
        <authorList>
            <person name="Kucharzyk K."/>
            <person name="Murdoch R.W."/>
            <person name="Higgins S."/>
            <person name="Loffler F."/>
        </authorList>
    </citation>
    <scope>NUCLEOTIDE SEQUENCE</scope>
</reference>
<feature type="compositionally biased region" description="Basic residues" evidence="1">
    <location>
        <begin position="124"/>
        <end position="133"/>
    </location>
</feature>
<dbReference type="EMBL" id="VSSQ01117734">
    <property type="protein sequence ID" value="MPN52032.1"/>
    <property type="molecule type" value="Genomic_DNA"/>
</dbReference>
<dbReference type="AlphaFoldDB" id="A0A645IMF6"/>
<name>A0A645IMF6_9ZZZZ</name>
<gene>
    <name evidence="2" type="ORF">SDC9_199684</name>
</gene>
<comment type="caution">
    <text evidence="2">The sequence shown here is derived from an EMBL/GenBank/DDBJ whole genome shotgun (WGS) entry which is preliminary data.</text>
</comment>
<evidence type="ECO:0000256" key="1">
    <source>
        <dbReference type="SAM" id="MobiDB-lite"/>
    </source>
</evidence>
<organism evidence="2">
    <name type="scientific">bioreactor metagenome</name>
    <dbReference type="NCBI Taxonomy" id="1076179"/>
    <lineage>
        <taxon>unclassified sequences</taxon>
        <taxon>metagenomes</taxon>
        <taxon>ecological metagenomes</taxon>
    </lineage>
</organism>
<protein>
    <submittedName>
        <fullName evidence="2">Uncharacterized protein</fullName>
    </submittedName>
</protein>
<accession>A0A645IMF6</accession>
<evidence type="ECO:0000313" key="2">
    <source>
        <dbReference type="EMBL" id="MPN52032.1"/>
    </source>
</evidence>
<sequence>MHQHAGIGIGTVGKDLTRHRQAGSLRGAVQFGQHRCQQDQVTVEGVHRTHDRPGQISVLTGLIAECAVRLHMGQPAPLGRRNACQRTDLIKNHRLQLGRRQLHRTPAKALQVGIGRMRAQSHTGSKRGVHRLPHHQRIASMKAARNVG</sequence>
<proteinExistence type="predicted"/>